<feature type="compositionally biased region" description="Acidic residues" evidence="2">
    <location>
        <begin position="631"/>
        <end position="640"/>
    </location>
</feature>
<dbReference type="AlphaFoldDB" id="A0ABC9G5J3"/>
<organism evidence="4 5">
    <name type="scientific">Urochloa decumbens</name>
    <dbReference type="NCBI Taxonomy" id="240449"/>
    <lineage>
        <taxon>Eukaryota</taxon>
        <taxon>Viridiplantae</taxon>
        <taxon>Streptophyta</taxon>
        <taxon>Embryophyta</taxon>
        <taxon>Tracheophyta</taxon>
        <taxon>Spermatophyta</taxon>
        <taxon>Magnoliopsida</taxon>
        <taxon>Liliopsida</taxon>
        <taxon>Poales</taxon>
        <taxon>Poaceae</taxon>
        <taxon>PACMAD clade</taxon>
        <taxon>Panicoideae</taxon>
        <taxon>Panicodae</taxon>
        <taxon>Paniceae</taxon>
        <taxon>Melinidinae</taxon>
        <taxon>Urochloa</taxon>
    </lineage>
</organism>
<proteinExistence type="predicted"/>
<gene>
    <name evidence="4" type="ORF">URODEC1_LOCUS112588</name>
</gene>
<feature type="region of interest" description="Disordered" evidence="2">
    <location>
        <begin position="767"/>
        <end position="791"/>
    </location>
</feature>
<dbReference type="EMBL" id="OZ075118">
    <property type="protein sequence ID" value="CAL5088078.1"/>
    <property type="molecule type" value="Genomic_DNA"/>
</dbReference>
<reference evidence="5" key="1">
    <citation type="submission" date="2024-06" db="EMBL/GenBank/DDBJ databases">
        <authorList>
            <person name="Ryan C."/>
        </authorList>
    </citation>
    <scope>NUCLEOTIDE SEQUENCE [LARGE SCALE GENOMIC DNA]</scope>
</reference>
<evidence type="ECO:0000256" key="2">
    <source>
        <dbReference type="SAM" id="MobiDB-lite"/>
    </source>
</evidence>
<dbReference type="PANTHER" id="PTHR33170:SF2">
    <property type="entry name" value="OS12G0531500 PROTEIN"/>
    <property type="match status" value="1"/>
</dbReference>
<dbReference type="Gene3D" id="4.10.60.10">
    <property type="entry name" value="Zinc finger, CCHC-type"/>
    <property type="match status" value="1"/>
</dbReference>
<evidence type="ECO:0000259" key="3">
    <source>
        <dbReference type="PROSITE" id="PS50158"/>
    </source>
</evidence>
<accession>A0ABC9G5J3</accession>
<dbReference type="InterPro" id="IPR001878">
    <property type="entry name" value="Znf_CCHC"/>
</dbReference>
<reference evidence="4 5" key="2">
    <citation type="submission" date="2024-10" db="EMBL/GenBank/DDBJ databases">
        <authorList>
            <person name="Ryan C."/>
        </authorList>
    </citation>
    <scope>NUCLEOTIDE SEQUENCE [LARGE SCALE GENOMIC DNA]</scope>
</reference>
<feature type="compositionally biased region" description="Basic and acidic residues" evidence="2">
    <location>
        <begin position="253"/>
        <end position="277"/>
    </location>
</feature>
<feature type="compositionally biased region" description="Basic and acidic residues" evidence="2">
    <location>
        <begin position="313"/>
        <end position="331"/>
    </location>
</feature>
<dbReference type="PANTHER" id="PTHR33170">
    <property type="entry name" value="DUF4283 DOMAIN-CONTAINING PROTEIN-RELATED"/>
    <property type="match status" value="1"/>
</dbReference>
<dbReference type="Proteomes" id="UP001497457">
    <property type="component" value="Chromosome 8b"/>
</dbReference>
<feature type="compositionally biased region" description="Basic and acidic residues" evidence="2">
    <location>
        <begin position="827"/>
        <end position="837"/>
    </location>
</feature>
<feature type="compositionally biased region" description="Basic and acidic residues" evidence="2">
    <location>
        <begin position="641"/>
        <end position="685"/>
    </location>
</feature>
<keyword evidence="1" id="KW-0862">Zinc</keyword>
<dbReference type="InterPro" id="IPR036875">
    <property type="entry name" value="Znf_CCHC_sf"/>
</dbReference>
<name>A0ABC9G5J3_9POAL</name>
<feature type="compositionally biased region" description="Basic and acidic residues" evidence="2">
    <location>
        <begin position="230"/>
        <end position="240"/>
    </location>
</feature>
<feature type="region of interest" description="Disordered" evidence="2">
    <location>
        <begin position="229"/>
        <end position="277"/>
    </location>
</feature>
<dbReference type="GO" id="GO:0008270">
    <property type="term" value="F:zinc ion binding"/>
    <property type="evidence" value="ECO:0007669"/>
    <property type="project" value="UniProtKB-KW"/>
</dbReference>
<feature type="domain" description="CCHC-type" evidence="3">
    <location>
        <begin position="403"/>
        <end position="418"/>
    </location>
</feature>
<evidence type="ECO:0000313" key="4">
    <source>
        <dbReference type="EMBL" id="CAL5088078.1"/>
    </source>
</evidence>
<protein>
    <recommendedName>
        <fullName evidence="3">CCHC-type domain-containing protein</fullName>
    </recommendedName>
</protein>
<feature type="region of interest" description="Disordered" evidence="2">
    <location>
        <begin position="614"/>
        <end position="686"/>
    </location>
</feature>
<sequence>MRAGPDAARNEETVAISRRDDWRRRNIPKSWSSAPASHHQHEVRKFQLNQRTRSGIIKEADRGKFRERGAMSDWDREVEKERLAREIKRKLFQPGEDEGHLGGKSVNVNDYIHHEERELEFAMNQLEESMNRIPGVRHEGNNLKELDSNVAQQNNSTGPPFGSCVEDIFAHSWRPVLESKWIWVPKPVLLGGISFPARSEEIRREGWRAKRLTRVPPPRPIDRSFACAVREGKMRGDPPRPARWSDQLGGSKRSFEEDRRGGNQEEWDRRDGGFGDGAQREMQLRDRLQGAWDNRGRGQQTGNFRGQRGEGYGAKRREVEPWIHDQRDPRSKPPAQGNFPQPSAHDRLGGKIMEGGTRGKFEDARDLQSDGGRGAARTSNTTVCRWCGQEGHFQATCTNKPLCFRCNTSGHVASQCPQAQGCKIKMMGFGFPGHGFYSLQIPDVKTVPISENLACVTVESGVASSERIEEELKHLVDDKWDWKVRQLSDQQYLVEFPNKMMLTTLSKSNGVHLAIHNIFVKITKSTVDASASSTLQTGWVKIYNIHPKARTEEGVKAIAELAGEVEVVDELSLIRDGPVRVKISGRNINSLRGFVEIFVGKVGQEVKFVAEGAMLSQAPKQPPPHKHYPDSEEEEDETDRDNDLEFDKRRRNHEKERHEEPRENNKDSHSQKKHSRGDIGQKETESTALKVCSDEIREGDRGSHILAGKVITTCQEIVPVNLSEPLEEVIQISQNGRDIEAVSSQEMGLEEEEQKLQMKFSSILEKQPSISEKQSAWEDRELGAASGSLESTPLSRNSDKFFVHDGEEGYWLEKSKWPRLELEKEKVGATTQEHRSMEGLQSSATKGDIEWQRPQSASKRARTRKHNPVIADRRSERIYQQELGGGTTQAGLSGTSSTNPNPFAVLNSLDDDFLENLALDCDIILGGEGEGIRQTLDAMRLEELARAALAEANYNDHNLERLSLSHVLEGENLDLSYVSNSHRGFSMKKKVVRNTKKGGGGDRLSRELKRISIQ</sequence>
<keyword evidence="5" id="KW-1185">Reference proteome</keyword>
<evidence type="ECO:0000256" key="1">
    <source>
        <dbReference type="PROSITE-ProRule" id="PRU00047"/>
    </source>
</evidence>
<keyword evidence="1" id="KW-0479">Metal-binding</keyword>
<feature type="compositionally biased region" description="Basic and acidic residues" evidence="2">
    <location>
        <begin position="357"/>
        <end position="368"/>
    </location>
</feature>
<dbReference type="SMART" id="SM00343">
    <property type="entry name" value="ZnF_C2HC"/>
    <property type="match status" value="2"/>
</dbReference>
<dbReference type="Pfam" id="PF00098">
    <property type="entry name" value="zf-CCHC"/>
    <property type="match status" value="1"/>
</dbReference>
<dbReference type="PROSITE" id="PS50158">
    <property type="entry name" value="ZF_CCHC"/>
    <property type="match status" value="1"/>
</dbReference>
<feature type="region of interest" description="Disordered" evidence="2">
    <location>
        <begin position="827"/>
        <end position="867"/>
    </location>
</feature>
<dbReference type="SUPFAM" id="SSF57756">
    <property type="entry name" value="Retrovirus zinc finger-like domains"/>
    <property type="match status" value="1"/>
</dbReference>
<keyword evidence="1" id="KW-0863">Zinc-finger</keyword>
<evidence type="ECO:0000313" key="5">
    <source>
        <dbReference type="Proteomes" id="UP001497457"/>
    </source>
</evidence>
<feature type="region of interest" description="Disordered" evidence="2">
    <location>
        <begin position="290"/>
        <end position="378"/>
    </location>
</feature>